<protein>
    <submittedName>
        <fullName evidence="16">PIII-type proteinase</fullName>
        <ecNumber evidence="16">3.4.21.96</ecNumber>
    </submittedName>
</protein>
<dbReference type="InterPro" id="IPR046450">
    <property type="entry name" value="PA_dom_sf"/>
</dbReference>
<evidence type="ECO:0000259" key="15">
    <source>
        <dbReference type="Pfam" id="PF06280"/>
    </source>
</evidence>
<feature type="active site" description="Charge relay system" evidence="8 9">
    <location>
        <position position="584"/>
    </location>
</feature>
<dbReference type="Pfam" id="PF02225">
    <property type="entry name" value="PA"/>
    <property type="match status" value="1"/>
</dbReference>
<comment type="similarity">
    <text evidence="1 9 10">Belongs to the peptidase S8 family.</text>
</comment>
<keyword evidence="5" id="KW-0677">Repeat</keyword>
<evidence type="ECO:0000256" key="6">
    <source>
        <dbReference type="ARBA" id="ARBA00022801"/>
    </source>
</evidence>
<reference evidence="16 17" key="1">
    <citation type="submission" date="2017-03" db="EMBL/GenBank/DDBJ databases">
        <title>Genome sequence of Clostridium oryzae DSM 28571.</title>
        <authorList>
            <person name="Poehlein A."/>
            <person name="Daniel R."/>
        </authorList>
    </citation>
    <scope>NUCLEOTIDE SEQUENCE [LARGE SCALE GENOMIC DNA]</scope>
    <source>
        <strain evidence="16 17">DSM 28571</strain>
    </source>
</reference>
<evidence type="ECO:0000256" key="5">
    <source>
        <dbReference type="ARBA" id="ARBA00022737"/>
    </source>
</evidence>
<dbReference type="RefSeq" id="WP_079423867.1">
    <property type="nucleotide sequence ID" value="NZ_MZGV01000018.1"/>
</dbReference>
<dbReference type="Pfam" id="PF00082">
    <property type="entry name" value="Peptidase_S8"/>
    <property type="match status" value="1"/>
</dbReference>
<dbReference type="GO" id="GO:0004252">
    <property type="term" value="F:serine-type endopeptidase activity"/>
    <property type="evidence" value="ECO:0007669"/>
    <property type="project" value="UniProtKB-UniRule"/>
</dbReference>
<evidence type="ECO:0000259" key="13">
    <source>
        <dbReference type="Pfam" id="PF02225"/>
    </source>
</evidence>
<comment type="caution">
    <text evidence="16">The sequence shown here is derived from an EMBL/GenBank/DDBJ whole genome shotgun (WGS) entry which is preliminary data.</text>
</comment>
<evidence type="ECO:0000256" key="7">
    <source>
        <dbReference type="ARBA" id="ARBA00022825"/>
    </source>
</evidence>
<dbReference type="InterPro" id="IPR051048">
    <property type="entry name" value="Peptidase_S8/S53_subtilisin"/>
</dbReference>
<dbReference type="Pfam" id="PF06280">
    <property type="entry name" value="fn3_5"/>
    <property type="match status" value="1"/>
</dbReference>
<evidence type="ECO:0000256" key="8">
    <source>
        <dbReference type="PIRSR" id="PIRSR615500-1"/>
    </source>
</evidence>
<feature type="signal peptide" evidence="11">
    <location>
        <begin position="1"/>
        <end position="24"/>
    </location>
</feature>
<dbReference type="InterPro" id="IPR022398">
    <property type="entry name" value="Peptidase_S8_His-AS"/>
</dbReference>
<proteinExistence type="inferred from homology"/>
<keyword evidence="2" id="KW-0964">Secreted</keyword>
<dbReference type="PROSITE" id="PS51892">
    <property type="entry name" value="SUBTILASE"/>
    <property type="match status" value="1"/>
</dbReference>
<gene>
    <name evidence="16" type="primary">prtP_1</name>
    <name evidence="16" type="ORF">CLORY_20140</name>
</gene>
<accession>A0A1V4IPI4</accession>
<feature type="domain" description="Inhibitor I9" evidence="14">
    <location>
        <begin position="74"/>
        <end position="163"/>
    </location>
</feature>
<dbReference type="SUPFAM" id="SSF52025">
    <property type="entry name" value="PA domain"/>
    <property type="match status" value="1"/>
</dbReference>
<evidence type="ECO:0000259" key="12">
    <source>
        <dbReference type="Pfam" id="PF00082"/>
    </source>
</evidence>
<keyword evidence="3 9" id="KW-0645">Protease</keyword>
<evidence type="ECO:0000256" key="1">
    <source>
        <dbReference type="ARBA" id="ARBA00011073"/>
    </source>
</evidence>
<dbReference type="InterPro" id="IPR000209">
    <property type="entry name" value="Peptidase_S8/S53_dom"/>
</dbReference>
<dbReference type="Pfam" id="PF09136">
    <property type="entry name" value="Glucodextran_B"/>
    <property type="match status" value="1"/>
</dbReference>
<sequence length="1312" mass="143970">MKNKKLINLVTVTMVVFSAVPAQAAAKDAKLTDEKKQLIVQYNNYKNKFQKSINVVNENSVKKDYDANQKVDVIVQLKGKNVLDLEGQNSSGQVDAIAAQEDRYKLSKNIEKKQQAFKNKVSNIDSSTKIKRTFTYVMNGFSAEVKYKDISKIKKMAGVESVSVAQSYVPDLNYSKELTKVYDVWKNSNYKGQGMVISVIDSGIDPTHKDMRISDPSKAKIKNKNPKGPGKYYTSKVPYAYNFADNNDIVKDTTGEDHGMHVSGIIAANGTDEEVKAGKAVRGVAPEAQLLDMKVFSNDTDYASASTDNIVEAIDESVEHGADVINMSLGSPAGYVEPDEPENAAIANAQKHGVVVVCSAGNEQYSTAPSKLSSVIDTSVVGSPSTTKQALSVASYENSKLVYPVLEYSTDKESGKIPYLLSVNDPIGTLNGDYEIVDCGLGSVDDFADKDIKGKIALIQRGGNTFVEKKLNAQNAGAIATIVYNKDGDDTYISMQTDAKEVIPSMFVSNSDGKKLKAFLDSNEKIKFIKETVVKDNPTKGDMSDFSSWGPTPDLEFKPQVTAPGGNIYSTLNDNRYGTMSGTSMASPHTAGITALLLEHLKDMDLTSYSKYSKAELAKTILMNTSIPQMDPNTDKKLPFSPRRQGAGLVDAEAAVNTDVIVRNGDGLPSVALKELKSKKVSFQLTLTNMSKKNRVYSMKDLSGVMTEQGKDTTDMSYDVKANGAKVTFDKAKVTVAAGKTANVNVTITLSSKTKKNEFVEGYVQFVSHNGGQTLTVPYMGFYGDWSSLSIMDKPMWDENSDLGLTGVYNADTDEVMGVTGKDKDGNTVVNKDCIAASTKTGVKVEPKVALLRNAKNFKLDVLDKNKKVVRTLYVDYDLQKDLFASAGNDSGDDYSAASQWIWNLKVYNAKTGKNEYVKDGQYYFRFTANIDYIGAKKQTMDLPIKVDSAAPKVSITSSNVTDTNKYTLNFNAADDFSGLDVFNIKVNNKDYIDADGNAMIKLTPNSNGEYSVDLNLEDADNKIEVSAFDNAGNLVTKDITVSVPKVKITSLSDWQHLDIGDIKLAYEPNSEIASKVKKYNITLDGQSKAAGITDTSYTFKLLPPGKHEITVTALDADGKELSHDTVNFIVREKKLYVNFINVRREGTYYTKNNITVKGELNTDVKKFTIQGKDVTVNKDLTFSSDLTIKEGLNKVPVYVKDINGNEQKYALNLYGDMKKPVIKAPTKDIHVSREAKTYTVKITASDEYELPNVYINGDAIKGNANDRYLNKGEFKKIIVLKDKKTSVTIKVTDKAGNSIEKKFVIIKDKKN</sequence>
<dbReference type="InterPro" id="IPR034216">
    <property type="entry name" value="C5a_Peptidase"/>
</dbReference>
<dbReference type="CDD" id="cd02133">
    <property type="entry name" value="PA_C5a_like"/>
    <property type="match status" value="1"/>
</dbReference>
<dbReference type="STRING" id="1450648.CLORY_20140"/>
<evidence type="ECO:0000256" key="4">
    <source>
        <dbReference type="ARBA" id="ARBA00022729"/>
    </source>
</evidence>
<keyword evidence="4 11" id="KW-0732">Signal</keyword>
<dbReference type="InterPro" id="IPR003137">
    <property type="entry name" value="PA_domain"/>
</dbReference>
<evidence type="ECO:0000256" key="2">
    <source>
        <dbReference type="ARBA" id="ARBA00022525"/>
    </source>
</evidence>
<dbReference type="Pfam" id="PF05922">
    <property type="entry name" value="Inhibitor_I9"/>
    <property type="match status" value="1"/>
</dbReference>
<keyword evidence="6 9" id="KW-0378">Hydrolase</keyword>
<dbReference type="EC" id="3.4.21.96" evidence="16"/>
<feature type="domain" description="PA" evidence="13">
    <location>
        <begin position="437"/>
        <end position="516"/>
    </location>
</feature>
<dbReference type="PRINTS" id="PR00723">
    <property type="entry name" value="SUBTILISIN"/>
</dbReference>
<evidence type="ECO:0000256" key="10">
    <source>
        <dbReference type="RuleBase" id="RU003355"/>
    </source>
</evidence>
<dbReference type="GO" id="GO:0006508">
    <property type="term" value="P:proteolysis"/>
    <property type="evidence" value="ECO:0007669"/>
    <property type="project" value="UniProtKB-KW"/>
</dbReference>
<organism evidence="16 17">
    <name type="scientific">Clostridium oryzae</name>
    <dbReference type="NCBI Taxonomy" id="1450648"/>
    <lineage>
        <taxon>Bacteria</taxon>
        <taxon>Bacillati</taxon>
        <taxon>Bacillota</taxon>
        <taxon>Clostridia</taxon>
        <taxon>Eubacteriales</taxon>
        <taxon>Clostridiaceae</taxon>
        <taxon>Clostridium</taxon>
    </lineage>
</organism>
<feature type="domain" description="C5a peptidase/Subtilisin-like protease SBT2-like Fn3-like" evidence="15">
    <location>
        <begin position="671"/>
        <end position="780"/>
    </location>
</feature>
<dbReference type="Proteomes" id="UP000190080">
    <property type="component" value="Unassembled WGS sequence"/>
</dbReference>
<dbReference type="InterPro" id="IPR010435">
    <property type="entry name" value="C5a/SBT2-like_Fn3"/>
</dbReference>
<dbReference type="Gene3D" id="2.60.40.10">
    <property type="entry name" value="Immunoglobulins"/>
    <property type="match status" value="3"/>
</dbReference>
<dbReference type="InterPro" id="IPR015500">
    <property type="entry name" value="Peptidase_S8_subtilisin-rel"/>
</dbReference>
<dbReference type="OrthoDB" id="9762689at2"/>
<dbReference type="InterPro" id="IPR023827">
    <property type="entry name" value="Peptidase_S8_Asp-AS"/>
</dbReference>
<evidence type="ECO:0000259" key="14">
    <source>
        <dbReference type="Pfam" id="PF05922"/>
    </source>
</evidence>
<evidence type="ECO:0000256" key="3">
    <source>
        <dbReference type="ARBA" id="ARBA00022670"/>
    </source>
</evidence>
<keyword evidence="7 9" id="KW-0720">Serine protease</keyword>
<dbReference type="Gene3D" id="3.50.30.30">
    <property type="match status" value="1"/>
</dbReference>
<dbReference type="PROSITE" id="PS00137">
    <property type="entry name" value="SUBTILASE_HIS"/>
    <property type="match status" value="1"/>
</dbReference>
<feature type="active site" description="Charge relay system" evidence="8 9">
    <location>
        <position position="258"/>
    </location>
</feature>
<evidence type="ECO:0000313" key="16">
    <source>
        <dbReference type="EMBL" id="OPJ61922.1"/>
    </source>
</evidence>
<dbReference type="InterPro" id="IPR010259">
    <property type="entry name" value="S8pro/Inhibitor_I9"/>
</dbReference>
<dbReference type="InterPro" id="IPR036852">
    <property type="entry name" value="Peptidase_S8/S53_dom_sf"/>
</dbReference>
<dbReference type="InterPro" id="IPR013783">
    <property type="entry name" value="Ig-like_fold"/>
</dbReference>
<name>A0A1V4IPI4_9CLOT</name>
<dbReference type="PROSITE" id="PS00138">
    <property type="entry name" value="SUBTILASE_SER"/>
    <property type="match status" value="1"/>
</dbReference>
<dbReference type="PROSITE" id="PS00136">
    <property type="entry name" value="SUBTILASE_ASP"/>
    <property type="match status" value="1"/>
</dbReference>
<keyword evidence="17" id="KW-1185">Reference proteome</keyword>
<feature type="active site" description="Charge relay system" evidence="8 9">
    <location>
        <position position="201"/>
    </location>
</feature>
<dbReference type="PANTHER" id="PTHR43399">
    <property type="entry name" value="SUBTILISIN-RELATED"/>
    <property type="match status" value="1"/>
</dbReference>
<evidence type="ECO:0000313" key="17">
    <source>
        <dbReference type="Proteomes" id="UP000190080"/>
    </source>
</evidence>
<dbReference type="PANTHER" id="PTHR43399:SF4">
    <property type="entry name" value="CELL WALL-ASSOCIATED PROTEASE"/>
    <property type="match status" value="1"/>
</dbReference>
<evidence type="ECO:0000256" key="11">
    <source>
        <dbReference type="SAM" id="SignalP"/>
    </source>
</evidence>
<dbReference type="InterPro" id="IPR023828">
    <property type="entry name" value="Peptidase_S8_Ser-AS"/>
</dbReference>
<dbReference type="SUPFAM" id="SSF52743">
    <property type="entry name" value="Subtilisin-like"/>
    <property type="match status" value="1"/>
</dbReference>
<dbReference type="EMBL" id="MZGV01000018">
    <property type="protein sequence ID" value="OPJ61922.1"/>
    <property type="molecule type" value="Genomic_DNA"/>
</dbReference>
<feature type="chain" id="PRO_5012889461" evidence="11">
    <location>
        <begin position="25"/>
        <end position="1312"/>
    </location>
</feature>
<dbReference type="GO" id="GO:0016020">
    <property type="term" value="C:membrane"/>
    <property type="evidence" value="ECO:0007669"/>
    <property type="project" value="InterPro"/>
</dbReference>
<dbReference type="Gene3D" id="3.40.50.200">
    <property type="entry name" value="Peptidase S8/S53 domain"/>
    <property type="match status" value="1"/>
</dbReference>
<dbReference type="Gene3D" id="2.60.40.1710">
    <property type="entry name" value="Subtilisin-like superfamily"/>
    <property type="match status" value="1"/>
</dbReference>
<evidence type="ECO:0000256" key="9">
    <source>
        <dbReference type="PROSITE-ProRule" id="PRU01240"/>
    </source>
</evidence>
<feature type="domain" description="Peptidase S8/S53" evidence="12">
    <location>
        <begin position="192"/>
        <end position="648"/>
    </location>
</feature>
<dbReference type="CDD" id="cd07475">
    <property type="entry name" value="Peptidases_S8_C5a_Peptidase"/>
    <property type="match status" value="1"/>
</dbReference>